<accession>A0ABP7FRX0</accession>
<sequence length="125" mass="13822">MRLTFLGKESTANESPTLYATDQDSYVVQGWIVTDLAVLSHLELADDETVVEVPDRLLSYLNNDGLEGAVTRPVPPIVHVRDNGNYILQGVRVTDAETLSQMDIPNHETCVNIPRTEMENLLGEG</sequence>
<reference evidence="2" key="1">
    <citation type="journal article" date="2019" name="Int. J. Syst. Evol. Microbiol.">
        <title>The Global Catalogue of Microorganisms (GCM) 10K type strain sequencing project: providing services to taxonomists for standard genome sequencing and annotation.</title>
        <authorList>
            <consortium name="The Broad Institute Genomics Platform"/>
            <consortium name="The Broad Institute Genome Sequencing Center for Infectious Disease"/>
            <person name="Wu L."/>
            <person name="Ma J."/>
        </authorList>
    </citation>
    <scope>NUCLEOTIDE SEQUENCE [LARGE SCALE GENOMIC DNA]</scope>
    <source>
        <strain evidence="2">JCM 17137</strain>
    </source>
</reference>
<organism evidence="1 2">
    <name type="scientific">Salinactinospora qingdaonensis</name>
    <dbReference type="NCBI Taxonomy" id="702744"/>
    <lineage>
        <taxon>Bacteria</taxon>
        <taxon>Bacillati</taxon>
        <taxon>Actinomycetota</taxon>
        <taxon>Actinomycetes</taxon>
        <taxon>Streptosporangiales</taxon>
        <taxon>Nocardiopsidaceae</taxon>
        <taxon>Salinactinospora</taxon>
    </lineage>
</organism>
<proteinExistence type="predicted"/>
<protein>
    <submittedName>
        <fullName evidence="1">Uncharacterized protein</fullName>
    </submittedName>
</protein>
<dbReference type="EMBL" id="BAABDD010000011">
    <property type="protein sequence ID" value="GAA3746755.1"/>
    <property type="molecule type" value="Genomic_DNA"/>
</dbReference>
<gene>
    <name evidence="1" type="ORF">GCM10022402_27840</name>
</gene>
<dbReference type="RefSeq" id="WP_344971743.1">
    <property type="nucleotide sequence ID" value="NZ_BAABDD010000011.1"/>
</dbReference>
<keyword evidence="2" id="KW-1185">Reference proteome</keyword>
<dbReference type="Proteomes" id="UP001500908">
    <property type="component" value="Unassembled WGS sequence"/>
</dbReference>
<evidence type="ECO:0000313" key="1">
    <source>
        <dbReference type="EMBL" id="GAA3746755.1"/>
    </source>
</evidence>
<name>A0ABP7FRX0_9ACTN</name>
<comment type="caution">
    <text evidence="1">The sequence shown here is derived from an EMBL/GenBank/DDBJ whole genome shotgun (WGS) entry which is preliminary data.</text>
</comment>
<evidence type="ECO:0000313" key="2">
    <source>
        <dbReference type="Proteomes" id="UP001500908"/>
    </source>
</evidence>